<evidence type="ECO:0000313" key="3">
    <source>
        <dbReference type="EMBL" id="OTO08419.1"/>
    </source>
</evidence>
<dbReference type="EMBL" id="NGLE02000001">
    <property type="protein sequence ID" value="MEI5993940.1"/>
    <property type="molecule type" value="Genomic_DNA"/>
</dbReference>
<dbReference type="STRING" id="1834181.A5880_001419"/>
<reference evidence="3" key="1">
    <citation type="submission" date="2017-05" db="EMBL/GenBank/DDBJ databases">
        <title>The Genome Sequence of Enterococcus sp. 4G2_DIV0659.</title>
        <authorList>
            <consortium name="The Broad Institute Genomics Platform"/>
            <consortium name="The Broad Institute Genomic Center for Infectious Diseases"/>
            <person name="Earl A."/>
            <person name="Manson A."/>
            <person name="Schwartman J."/>
            <person name="Gilmore M."/>
            <person name="Abouelleil A."/>
            <person name="Cao P."/>
            <person name="Chapman S."/>
            <person name="Cusick C."/>
            <person name="Shea T."/>
            <person name="Young S."/>
            <person name="Neafsey D."/>
            <person name="Nusbaum C."/>
            <person name="Birren B."/>
        </authorList>
    </citation>
    <scope>NUCLEOTIDE SEQUENCE [LARGE SCALE GENOMIC DNA]</scope>
    <source>
        <strain evidence="3">4G2_DIV0659</strain>
    </source>
</reference>
<keyword evidence="4" id="KW-1185">Reference proteome</keyword>
<dbReference type="AlphaFoldDB" id="A0A242CE32"/>
<dbReference type="Proteomes" id="UP000195139">
    <property type="component" value="Unassembled WGS sequence"/>
</dbReference>
<comment type="caution">
    <text evidence="3">The sequence shown here is derived from an EMBL/GenBank/DDBJ whole genome shotgun (WGS) entry which is preliminary data.</text>
</comment>
<feature type="transmembrane region" description="Helical" evidence="1">
    <location>
        <begin position="49"/>
        <end position="72"/>
    </location>
</feature>
<evidence type="ECO:0000313" key="2">
    <source>
        <dbReference type="EMBL" id="MEI5993940.1"/>
    </source>
</evidence>
<sequence length="74" mass="8555">MKQTRDSRTEIVVIKKNVITMVVSLLLLFPMLFTFPFLLIVAIPMMPFFAIIPILITLMFIILGLQALNMLIRF</sequence>
<feature type="transmembrane region" description="Helical" evidence="1">
    <location>
        <begin position="21"/>
        <end position="43"/>
    </location>
</feature>
<keyword evidence="1" id="KW-1133">Transmembrane helix</keyword>
<dbReference type="EMBL" id="NGLE01000002">
    <property type="protein sequence ID" value="OTO08419.1"/>
    <property type="molecule type" value="Genomic_DNA"/>
</dbReference>
<protein>
    <submittedName>
        <fullName evidence="3">Uncharacterized protein</fullName>
    </submittedName>
</protein>
<gene>
    <name evidence="3" type="ORF">A5880_001419</name>
    <name evidence="2" type="ORF">A5880_001498</name>
</gene>
<reference evidence="2 4" key="2">
    <citation type="submission" date="2018-07" db="EMBL/GenBank/DDBJ databases">
        <title>The Genome Sequence of Enterococcus sp. DIV0659b.</title>
        <authorList>
            <consortium name="The Broad Institute Genomics Platform"/>
            <consortium name="The Broad Institute Genomic Center for Infectious Diseases"/>
            <person name="Earl A."/>
            <person name="Manson A."/>
            <person name="Schwartman J."/>
            <person name="Gilmore M."/>
            <person name="Abouelleil A."/>
            <person name="Cao P."/>
            <person name="Chapman S."/>
            <person name="Cusick C."/>
            <person name="Shea T."/>
            <person name="Young S."/>
            <person name="Neafsey D."/>
            <person name="Nusbaum C."/>
            <person name="Birren B."/>
        </authorList>
    </citation>
    <scope>NUCLEOTIDE SEQUENCE [LARGE SCALE GENOMIC DNA]</scope>
    <source>
        <strain evidence="2 4">4G2_DIV0659</strain>
    </source>
</reference>
<accession>A0A242CE32</accession>
<proteinExistence type="predicted"/>
<keyword evidence="1" id="KW-0812">Transmembrane</keyword>
<evidence type="ECO:0000256" key="1">
    <source>
        <dbReference type="SAM" id="Phobius"/>
    </source>
</evidence>
<keyword evidence="1" id="KW-0472">Membrane</keyword>
<evidence type="ECO:0000313" key="4">
    <source>
        <dbReference type="Proteomes" id="UP000195139"/>
    </source>
</evidence>
<organism evidence="3">
    <name type="scientific">Candidatus Enterococcus mansonii</name>
    <dbReference type="NCBI Taxonomy" id="1834181"/>
    <lineage>
        <taxon>Bacteria</taxon>
        <taxon>Bacillati</taxon>
        <taxon>Bacillota</taxon>
        <taxon>Bacilli</taxon>
        <taxon>Lactobacillales</taxon>
        <taxon>Enterococcaceae</taxon>
        <taxon>Enterococcus</taxon>
    </lineage>
</organism>
<name>A0A242CE32_9ENTE</name>
<dbReference type="RefSeq" id="WP_086330371.1">
    <property type="nucleotide sequence ID" value="NZ_NGLE02000001.1"/>
</dbReference>